<protein>
    <submittedName>
        <fullName evidence="1">Uncharacterized protein</fullName>
    </submittedName>
</protein>
<reference evidence="1" key="2">
    <citation type="journal article" date="2015" name="Data Brief">
        <title>Shoot transcriptome of the giant reed, Arundo donax.</title>
        <authorList>
            <person name="Barrero R.A."/>
            <person name="Guerrero F.D."/>
            <person name="Moolhuijzen P."/>
            <person name="Goolsby J.A."/>
            <person name="Tidwell J."/>
            <person name="Bellgard S.E."/>
            <person name="Bellgard M.I."/>
        </authorList>
    </citation>
    <scope>NUCLEOTIDE SEQUENCE</scope>
    <source>
        <tissue evidence="1">Shoot tissue taken approximately 20 cm above the soil surface</tissue>
    </source>
</reference>
<accession>A0A0A9HLI2</accession>
<sequence length="19" mass="2131">MPKRQSLTRGPNGYLIQGD</sequence>
<name>A0A0A9HLI2_ARUDO</name>
<reference evidence="1" key="1">
    <citation type="submission" date="2014-09" db="EMBL/GenBank/DDBJ databases">
        <authorList>
            <person name="Magalhaes I.L.F."/>
            <person name="Oliveira U."/>
            <person name="Santos F.R."/>
            <person name="Vidigal T.H.D.A."/>
            <person name="Brescovit A.D."/>
            <person name="Santos A.J."/>
        </authorList>
    </citation>
    <scope>NUCLEOTIDE SEQUENCE</scope>
    <source>
        <tissue evidence="1">Shoot tissue taken approximately 20 cm above the soil surface</tissue>
    </source>
</reference>
<evidence type="ECO:0000313" key="1">
    <source>
        <dbReference type="EMBL" id="JAE35716.1"/>
    </source>
</evidence>
<proteinExistence type="predicted"/>
<dbReference type="AlphaFoldDB" id="A0A0A9HLI2"/>
<organism evidence="1">
    <name type="scientific">Arundo donax</name>
    <name type="common">Giant reed</name>
    <name type="synonym">Donax arundinaceus</name>
    <dbReference type="NCBI Taxonomy" id="35708"/>
    <lineage>
        <taxon>Eukaryota</taxon>
        <taxon>Viridiplantae</taxon>
        <taxon>Streptophyta</taxon>
        <taxon>Embryophyta</taxon>
        <taxon>Tracheophyta</taxon>
        <taxon>Spermatophyta</taxon>
        <taxon>Magnoliopsida</taxon>
        <taxon>Liliopsida</taxon>
        <taxon>Poales</taxon>
        <taxon>Poaceae</taxon>
        <taxon>PACMAD clade</taxon>
        <taxon>Arundinoideae</taxon>
        <taxon>Arundineae</taxon>
        <taxon>Arundo</taxon>
    </lineage>
</organism>
<dbReference type="EMBL" id="GBRH01162180">
    <property type="protein sequence ID" value="JAE35716.1"/>
    <property type="molecule type" value="Transcribed_RNA"/>
</dbReference>